<proteinExistence type="predicted"/>
<keyword evidence="2" id="KW-1185">Reference proteome</keyword>
<dbReference type="HOGENOM" id="CLU_3212983_0_0_11"/>
<gene>
    <name evidence="1" type="ORF">BIFANG_03784</name>
</gene>
<accession>C4FHE8</accession>
<dbReference type="Proteomes" id="UP000006408">
    <property type="component" value="Unassembled WGS sequence"/>
</dbReference>
<dbReference type="AlphaFoldDB" id="C4FHE8"/>
<name>C4FHE8_9BIFI</name>
<evidence type="ECO:0000313" key="2">
    <source>
        <dbReference type="Proteomes" id="UP000006408"/>
    </source>
</evidence>
<protein>
    <submittedName>
        <fullName evidence="1">Uncharacterized protein</fullName>
    </submittedName>
</protein>
<dbReference type="EMBL" id="ABYS02000013">
    <property type="protein sequence ID" value="EEP20461.1"/>
    <property type="molecule type" value="Genomic_DNA"/>
</dbReference>
<comment type="caution">
    <text evidence="1">The sequence shown here is derived from an EMBL/GenBank/DDBJ whole genome shotgun (WGS) entry which is preliminary data.</text>
</comment>
<evidence type="ECO:0000313" key="1">
    <source>
        <dbReference type="EMBL" id="EEP20461.1"/>
    </source>
</evidence>
<organism evidence="1 2">
    <name type="scientific">Bifidobacterium angulatum DSM 20098 = JCM 7096</name>
    <dbReference type="NCBI Taxonomy" id="518635"/>
    <lineage>
        <taxon>Bacteria</taxon>
        <taxon>Bacillati</taxon>
        <taxon>Actinomycetota</taxon>
        <taxon>Actinomycetes</taxon>
        <taxon>Bifidobacteriales</taxon>
        <taxon>Bifidobacteriaceae</taxon>
        <taxon>Bifidobacterium</taxon>
    </lineage>
</organism>
<sequence>MLYQGWVPINNRLDNDMTAKRRILAFESSVKWLWRDMLYGYIVH</sequence>
<reference evidence="1" key="1">
    <citation type="submission" date="2009-04" db="EMBL/GenBank/DDBJ databases">
        <authorList>
            <person name="Weinstock G."/>
            <person name="Sodergren E."/>
            <person name="Clifton S."/>
            <person name="Fulton L."/>
            <person name="Fulton B."/>
            <person name="Courtney L."/>
            <person name="Fronick C."/>
            <person name="Harrison M."/>
            <person name="Strong C."/>
            <person name="Farmer C."/>
            <person name="Delahaunty K."/>
            <person name="Markovic C."/>
            <person name="Hall O."/>
            <person name="Minx P."/>
            <person name="Tomlinson C."/>
            <person name="Mitreva M."/>
            <person name="Nelson J."/>
            <person name="Hou S."/>
            <person name="Wollam A."/>
            <person name="Pepin K.H."/>
            <person name="Johnson M."/>
            <person name="Bhonagiri V."/>
            <person name="Nash W.E."/>
            <person name="Warren W."/>
            <person name="Chinwalla A."/>
            <person name="Mardis E.R."/>
            <person name="Wilson R.K."/>
        </authorList>
    </citation>
    <scope>NUCLEOTIDE SEQUENCE [LARGE SCALE GENOMIC DNA]</scope>
    <source>
        <strain evidence="1">DSM 20098</strain>
    </source>
</reference>